<gene>
    <name evidence="1" type="ORF">AGABI1DRAFT_89803</name>
</gene>
<protein>
    <submittedName>
        <fullName evidence="1">Uncharacterized protein</fullName>
    </submittedName>
</protein>
<evidence type="ECO:0000313" key="2">
    <source>
        <dbReference type="Proteomes" id="UP000008493"/>
    </source>
</evidence>
<dbReference type="GeneID" id="18832337"/>
<keyword evidence="2" id="KW-1185">Reference proteome</keyword>
<dbReference type="Proteomes" id="UP000008493">
    <property type="component" value="Unassembled WGS sequence"/>
</dbReference>
<dbReference type="EMBL" id="JH971386">
    <property type="protein sequence ID" value="EKM83227.1"/>
    <property type="molecule type" value="Genomic_DNA"/>
</dbReference>
<dbReference type="KEGG" id="abp:AGABI1DRAFT89803"/>
<proteinExistence type="predicted"/>
<dbReference type="InParanoid" id="K5XIT0"/>
<dbReference type="OrthoDB" id="3124713at2759"/>
<evidence type="ECO:0000313" key="1">
    <source>
        <dbReference type="EMBL" id="EKM83227.1"/>
    </source>
</evidence>
<name>K5XIT0_AGABU</name>
<dbReference type="RefSeq" id="XP_007327018.1">
    <property type="nucleotide sequence ID" value="XM_007326956.1"/>
</dbReference>
<sequence>MTMHPELEEAFNMGLSMPEVFKLFTKHHSGPEEERIDIHSSARLDKESVHKDGAFWDDWRPSSYPPYCRILARVLVDNPGILELSTHTRFRKLIHEPWKALRESHPQYITTPPVLVLFLQKSQFTGWDEELLRSIYEFGSSQHSSPLLWIISIDSNLKLAIQDLLHPFPPFRYFRLPVSYKEGPADAALILHHRFSAFRDKHKNMFDEDEVWPSEEQMSRLIMIVSGVVKFVEVIIHFINWEDGGGPKSHLETFLAYMIDSPSPSDERPCCALDHFYMRALSDIPPDLLPLFKQVSSIIRPEYFGRRFEGSFELMLALLLSLGKDVFLNVLPHVYRLIWDRASGRNNQDFGDFLKDPMRSRQFYAPQSESHLCLYQTFLHILRHTSNPIAMLKPMVQETQASAKSYWLTFDDLRHSWFSWRQLTNQILFASGLILKPWDCLRTNPMEQKFKDGFVFTPQCQIVSGHAVRALEASDIPSSEGTFVDENSANENR</sequence>
<dbReference type="HOGENOM" id="CLU_017232_1_0_1"/>
<accession>K5XIT0</accession>
<reference evidence="2" key="1">
    <citation type="journal article" date="2012" name="Proc. Natl. Acad. Sci. U.S.A.">
        <title>Genome sequence of the button mushroom Agaricus bisporus reveals mechanisms governing adaptation to a humic-rich ecological niche.</title>
        <authorList>
            <person name="Morin E."/>
            <person name="Kohler A."/>
            <person name="Baker A.R."/>
            <person name="Foulongne-Oriol M."/>
            <person name="Lombard V."/>
            <person name="Nagy L.G."/>
            <person name="Ohm R.A."/>
            <person name="Patyshakuliyeva A."/>
            <person name="Brun A."/>
            <person name="Aerts A.L."/>
            <person name="Bailey A.M."/>
            <person name="Billette C."/>
            <person name="Coutinho P.M."/>
            <person name="Deakin G."/>
            <person name="Doddapaneni H."/>
            <person name="Floudas D."/>
            <person name="Grimwood J."/>
            <person name="Hilden K."/>
            <person name="Kuees U."/>
            <person name="LaButti K.M."/>
            <person name="Lapidus A."/>
            <person name="Lindquist E.A."/>
            <person name="Lucas S.M."/>
            <person name="Murat C."/>
            <person name="Riley R.W."/>
            <person name="Salamov A.A."/>
            <person name="Schmutz J."/>
            <person name="Subramanian V."/>
            <person name="Woesten H.A.B."/>
            <person name="Xu J."/>
            <person name="Eastwood D.C."/>
            <person name="Foster G.D."/>
            <person name="Sonnenberg A.S."/>
            <person name="Cullen D."/>
            <person name="de Vries R.P."/>
            <person name="Lundell T."/>
            <person name="Hibbett D.S."/>
            <person name="Henrissat B."/>
            <person name="Burton K.S."/>
            <person name="Kerrigan R.W."/>
            <person name="Challen M.P."/>
            <person name="Grigoriev I.V."/>
            <person name="Martin F."/>
        </authorList>
    </citation>
    <scope>NUCLEOTIDE SEQUENCE [LARGE SCALE GENOMIC DNA]</scope>
    <source>
        <strain evidence="2">JB137-S8 / ATCC MYA-4627 / FGSC 10392</strain>
    </source>
</reference>
<dbReference type="OMA" id="ERPCCAL"/>
<dbReference type="AlphaFoldDB" id="K5XIT0"/>
<organism evidence="1 2">
    <name type="scientific">Agaricus bisporus var. burnettii (strain JB137-S8 / ATCC MYA-4627 / FGSC 10392)</name>
    <name type="common">White button mushroom</name>
    <dbReference type="NCBI Taxonomy" id="597362"/>
    <lineage>
        <taxon>Eukaryota</taxon>
        <taxon>Fungi</taxon>
        <taxon>Dikarya</taxon>
        <taxon>Basidiomycota</taxon>
        <taxon>Agaricomycotina</taxon>
        <taxon>Agaricomycetes</taxon>
        <taxon>Agaricomycetidae</taxon>
        <taxon>Agaricales</taxon>
        <taxon>Agaricineae</taxon>
        <taxon>Agaricaceae</taxon>
        <taxon>Agaricus</taxon>
    </lineage>
</organism>